<keyword evidence="1" id="KW-1133">Transmembrane helix</keyword>
<keyword evidence="1" id="KW-0812">Transmembrane</keyword>
<evidence type="ECO:0000256" key="1">
    <source>
        <dbReference type="SAM" id="Phobius"/>
    </source>
</evidence>
<sequence length="62" mass="5776">MTPARALGLLLAATMVVAGALATFGGLGGGGGEQTSAALWGPLLAGLGVALAISVVGSARRG</sequence>
<accession>A0A7Y9UUZ8</accession>
<evidence type="ECO:0000313" key="2">
    <source>
        <dbReference type="EMBL" id="NYG54570.1"/>
    </source>
</evidence>
<gene>
    <name evidence="2" type="ORF">BJ989_000874</name>
</gene>
<dbReference type="EMBL" id="JACCAC010000001">
    <property type="protein sequence ID" value="NYG54570.1"/>
    <property type="molecule type" value="Genomic_DNA"/>
</dbReference>
<dbReference type="Proteomes" id="UP000544110">
    <property type="component" value="Unassembled WGS sequence"/>
</dbReference>
<keyword evidence="3" id="KW-1185">Reference proteome</keyword>
<organism evidence="2 3">
    <name type="scientific">Nocardioides perillae</name>
    <dbReference type="NCBI Taxonomy" id="1119534"/>
    <lineage>
        <taxon>Bacteria</taxon>
        <taxon>Bacillati</taxon>
        <taxon>Actinomycetota</taxon>
        <taxon>Actinomycetes</taxon>
        <taxon>Propionibacteriales</taxon>
        <taxon>Nocardioidaceae</taxon>
        <taxon>Nocardioides</taxon>
    </lineage>
</organism>
<proteinExistence type="predicted"/>
<dbReference type="AlphaFoldDB" id="A0A7Y9UUZ8"/>
<evidence type="ECO:0000313" key="3">
    <source>
        <dbReference type="Proteomes" id="UP000544110"/>
    </source>
</evidence>
<name>A0A7Y9UUZ8_9ACTN</name>
<dbReference type="RefSeq" id="WP_179517166.1">
    <property type="nucleotide sequence ID" value="NZ_JACCAC010000001.1"/>
</dbReference>
<keyword evidence="1" id="KW-0472">Membrane</keyword>
<reference evidence="2 3" key="1">
    <citation type="submission" date="2020-07" db="EMBL/GenBank/DDBJ databases">
        <title>Sequencing the genomes of 1000 actinobacteria strains.</title>
        <authorList>
            <person name="Klenk H.-P."/>
        </authorList>
    </citation>
    <scope>NUCLEOTIDE SEQUENCE [LARGE SCALE GENOMIC DNA]</scope>
    <source>
        <strain evidence="2 3">DSM 24552</strain>
    </source>
</reference>
<protein>
    <submittedName>
        <fullName evidence="2">Uncharacterized protein</fullName>
    </submittedName>
</protein>
<comment type="caution">
    <text evidence="2">The sequence shown here is derived from an EMBL/GenBank/DDBJ whole genome shotgun (WGS) entry which is preliminary data.</text>
</comment>
<feature type="transmembrane region" description="Helical" evidence="1">
    <location>
        <begin position="38"/>
        <end position="59"/>
    </location>
</feature>